<feature type="signal peptide" evidence="2">
    <location>
        <begin position="1"/>
        <end position="21"/>
    </location>
</feature>
<feature type="domain" description="Pilus formation protein N-terminal" evidence="4">
    <location>
        <begin position="38"/>
        <end position="106"/>
    </location>
</feature>
<proteinExistence type="inferred from homology"/>
<name>A0ABS3Q6J4_9GAMM</name>
<comment type="similarity">
    <text evidence="1">Belongs to the bacterial secretin family.</text>
</comment>
<dbReference type="Pfam" id="PF13629">
    <property type="entry name" value="T2SS-T3SS_pil_N"/>
    <property type="match status" value="1"/>
</dbReference>
<dbReference type="EMBL" id="JAGETV010000015">
    <property type="protein sequence ID" value="MBO1927683.1"/>
    <property type="molecule type" value="Genomic_DNA"/>
</dbReference>
<sequence>MKNNLLASVLTIATLAMPVAALVQPTVGYAQSDAVTKVYRVTKSESKLINFNKTIKRAMVANPEKIGLKVISSGELLVSAKAVGTTELFINFAANPAKTYTYQIKVEENPEQQAQIENTIAELLKKLNPAGTVSFEVRSIWVDQKSSIQRQIDEVGNQIDGGKTLASSASQDAEVLQTEQSVGSTSIAAQAGNLMVILSGEVPNQAQKKRIQSVISTLGVSVLNMIDISGPQEVKLQVRVAEVVKGNPFKSGALIGSGNTHSGIFPPGSDGGNYILNTLAGISSLTAPLSGQAFQIGINTSGNGMFGILSVLESNNLARILARPELTVQSGETAEFLVGGEVPIPVSQNENSVTVRYKEFGVRLRFSPLITESGEIKLTVAPEISNIDESAGAESGGVIQPGFRSRRAKTTVTLAPGQSFVIGGLIQDSFESSISKVPFLGDIPVLGALFRSTSFNKDQTELAIVVTPTFVEPIEKGTDIQLPGEDFVAPSYSDAFWLGKISQTLPEGQKALPELTTKIGLEKP</sequence>
<comment type="caution">
    <text evidence="5">The sequence shown here is derived from an EMBL/GenBank/DDBJ whole genome shotgun (WGS) entry which is preliminary data.</text>
</comment>
<evidence type="ECO:0000256" key="2">
    <source>
        <dbReference type="SAM" id="SignalP"/>
    </source>
</evidence>
<evidence type="ECO:0000256" key="1">
    <source>
        <dbReference type="RuleBase" id="RU004003"/>
    </source>
</evidence>
<dbReference type="PANTHER" id="PTHR30332">
    <property type="entry name" value="PROBABLE GENERAL SECRETION PATHWAY PROTEIN D"/>
    <property type="match status" value="1"/>
</dbReference>
<evidence type="ECO:0000313" key="5">
    <source>
        <dbReference type="EMBL" id="MBO1927683.1"/>
    </source>
</evidence>
<protein>
    <submittedName>
        <fullName evidence="5">Pilus assembly protein N-terminal domain-containing protein</fullName>
    </submittedName>
</protein>
<gene>
    <name evidence="5" type="ORF">J3998_08855</name>
</gene>
<dbReference type="InterPro" id="IPR004846">
    <property type="entry name" value="T2SS/T3SS_dom"/>
</dbReference>
<evidence type="ECO:0000259" key="3">
    <source>
        <dbReference type="Pfam" id="PF00263"/>
    </source>
</evidence>
<reference evidence="5 6" key="1">
    <citation type="submission" date="2021-03" db="EMBL/GenBank/DDBJ databases">
        <title>Thiomicrorhabdus sp.nov.,novel sulfur-oxidizing bacteria isolated from coastal sediment.</title>
        <authorList>
            <person name="Liu X."/>
        </authorList>
    </citation>
    <scope>NUCLEOTIDE SEQUENCE [LARGE SCALE GENOMIC DNA]</scope>
    <source>
        <strain evidence="5 6">6S2-11</strain>
    </source>
</reference>
<evidence type="ECO:0000259" key="4">
    <source>
        <dbReference type="Pfam" id="PF13629"/>
    </source>
</evidence>
<dbReference type="InterPro" id="IPR050810">
    <property type="entry name" value="Bact_Secretion_Sys_Channel"/>
</dbReference>
<dbReference type="PRINTS" id="PR00811">
    <property type="entry name" value="BCTERIALGSPD"/>
</dbReference>
<dbReference type="InterPro" id="IPR001775">
    <property type="entry name" value="GspD/PilQ"/>
</dbReference>
<feature type="domain" description="Type II/III secretion system secretin-like" evidence="3">
    <location>
        <begin position="312"/>
        <end position="471"/>
    </location>
</feature>
<dbReference type="RefSeq" id="WP_208150285.1">
    <property type="nucleotide sequence ID" value="NZ_JAGETV010000015.1"/>
</dbReference>
<keyword evidence="6" id="KW-1185">Reference proteome</keyword>
<accession>A0ABS3Q6J4</accession>
<feature type="chain" id="PRO_5045481298" evidence="2">
    <location>
        <begin position="22"/>
        <end position="524"/>
    </location>
</feature>
<dbReference type="InterPro" id="IPR032789">
    <property type="entry name" value="T2SS-T3SS_pil_N"/>
</dbReference>
<keyword evidence="2" id="KW-0732">Signal</keyword>
<dbReference type="Proteomes" id="UP000664835">
    <property type="component" value="Unassembled WGS sequence"/>
</dbReference>
<dbReference type="PANTHER" id="PTHR30332:SF17">
    <property type="entry name" value="TYPE IV PILIATION SYSTEM PROTEIN DR_0774-RELATED"/>
    <property type="match status" value="1"/>
</dbReference>
<dbReference type="Pfam" id="PF00263">
    <property type="entry name" value="Secretin"/>
    <property type="match status" value="1"/>
</dbReference>
<organism evidence="5 6">
    <name type="scientific">Thiomicrorhabdus marina</name>
    <dbReference type="NCBI Taxonomy" id="2818442"/>
    <lineage>
        <taxon>Bacteria</taxon>
        <taxon>Pseudomonadati</taxon>
        <taxon>Pseudomonadota</taxon>
        <taxon>Gammaproteobacteria</taxon>
        <taxon>Thiotrichales</taxon>
        <taxon>Piscirickettsiaceae</taxon>
        <taxon>Thiomicrorhabdus</taxon>
    </lineage>
</organism>
<evidence type="ECO:0000313" key="6">
    <source>
        <dbReference type="Proteomes" id="UP000664835"/>
    </source>
</evidence>